<dbReference type="Proteomes" id="UP001501074">
    <property type="component" value="Unassembled WGS sequence"/>
</dbReference>
<reference evidence="3" key="1">
    <citation type="journal article" date="2019" name="Int. J. Syst. Evol. Microbiol.">
        <title>The Global Catalogue of Microorganisms (GCM) 10K type strain sequencing project: providing services to taxonomists for standard genome sequencing and annotation.</title>
        <authorList>
            <consortium name="The Broad Institute Genomics Platform"/>
            <consortium name="The Broad Institute Genome Sequencing Center for Infectious Disease"/>
            <person name="Wu L."/>
            <person name="Ma J."/>
        </authorList>
    </citation>
    <scope>NUCLEOTIDE SEQUENCE [LARGE SCALE GENOMIC DNA]</scope>
    <source>
        <strain evidence="3">JCM 16902</strain>
    </source>
</reference>
<organism evidence="2 3">
    <name type="scientific">Kineosporia mesophila</name>
    <dbReference type="NCBI Taxonomy" id="566012"/>
    <lineage>
        <taxon>Bacteria</taxon>
        <taxon>Bacillati</taxon>
        <taxon>Actinomycetota</taxon>
        <taxon>Actinomycetes</taxon>
        <taxon>Kineosporiales</taxon>
        <taxon>Kineosporiaceae</taxon>
        <taxon>Kineosporia</taxon>
    </lineage>
</organism>
<comment type="caution">
    <text evidence="2">The sequence shown here is derived from an EMBL/GenBank/DDBJ whole genome shotgun (WGS) entry which is preliminary data.</text>
</comment>
<sequence>MYELIYASRAVVDLTDGELEMLIGPSRDLNAHADITGMLLHVHDEPTHHAFYVQLLEGPQESVERTYERIRHSTLHTDVTLVQRGTTVARSFGGWRMRLAATTTDAVLPLVVGDQVKRMTSKDTFGLLKDTFVARALLTAETVRAG</sequence>
<dbReference type="Gene3D" id="3.30.70.100">
    <property type="match status" value="1"/>
</dbReference>
<dbReference type="EMBL" id="BAAAZO010000012">
    <property type="protein sequence ID" value="GAA3633469.1"/>
    <property type="molecule type" value="Genomic_DNA"/>
</dbReference>
<dbReference type="InterPro" id="IPR036046">
    <property type="entry name" value="Acylphosphatase-like_dom_sf"/>
</dbReference>
<dbReference type="SUPFAM" id="SSF54975">
    <property type="entry name" value="Acylphosphatase/BLUF domain-like"/>
    <property type="match status" value="1"/>
</dbReference>
<evidence type="ECO:0000313" key="2">
    <source>
        <dbReference type="EMBL" id="GAA3633469.1"/>
    </source>
</evidence>
<accession>A0ABP7AJQ1</accession>
<dbReference type="Pfam" id="PF04940">
    <property type="entry name" value="BLUF"/>
    <property type="match status" value="1"/>
</dbReference>
<gene>
    <name evidence="2" type="ORF">GCM10022223_59760</name>
</gene>
<dbReference type="InterPro" id="IPR007024">
    <property type="entry name" value="BLUF_domain"/>
</dbReference>
<dbReference type="RefSeq" id="WP_231485655.1">
    <property type="nucleotide sequence ID" value="NZ_BAAAZO010000012.1"/>
</dbReference>
<name>A0ABP7AJQ1_9ACTN</name>
<evidence type="ECO:0000259" key="1">
    <source>
        <dbReference type="PROSITE" id="PS50925"/>
    </source>
</evidence>
<protein>
    <submittedName>
        <fullName evidence="2">BLUF domain-containing protein</fullName>
    </submittedName>
</protein>
<feature type="domain" description="BLUF" evidence="1">
    <location>
        <begin position="1"/>
        <end position="98"/>
    </location>
</feature>
<dbReference type="SMART" id="SM01034">
    <property type="entry name" value="BLUF"/>
    <property type="match status" value="1"/>
</dbReference>
<keyword evidence="3" id="KW-1185">Reference proteome</keyword>
<dbReference type="PROSITE" id="PS50925">
    <property type="entry name" value="BLUF"/>
    <property type="match status" value="1"/>
</dbReference>
<evidence type="ECO:0000313" key="3">
    <source>
        <dbReference type="Proteomes" id="UP001501074"/>
    </source>
</evidence>
<proteinExistence type="predicted"/>